<evidence type="ECO:0008006" key="5">
    <source>
        <dbReference type="Google" id="ProtNLM"/>
    </source>
</evidence>
<dbReference type="InterPro" id="IPR004000">
    <property type="entry name" value="Actin"/>
</dbReference>
<dbReference type="PANTHER" id="PTHR11937">
    <property type="entry name" value="ACTIN"/>
    <property type="match status" value="1"/>
</dbReference>
<dbReference type="SUPFAM" id="SSF53067">
    <property type="entry name" value="Actin-like ATPase domain"/>
    <property type="match status" value="2"/>
</dbReference>
<reference evidence="3" key="1">
    <citation type="submission" date="2020-07" db="EMBL/GenBank/DDBJ databases">
        <title>Draft Genome Sequence of a Deep-Sea Yeast, Naganishia (Cryptococcus) liquefaciens strain N6.</title>
        <authorList>
            <person name="Han Y.W."/>
            <person name="Kajitani R."/>
            <person name="Morimoto H."/>
            <person name="Parhat M."/>
            <person name="Tsubouchi H."/>
            <person name="Bakenova O."/>
            <person name="Ogata M."/>
            <person name="Argunhan B."/>
            <person name="Aoki R."/>
            <person name="Kajiwara S."/>
            <person name="Itoh T."/>
            <person name="Iwasaki H."/>
        </authorList>
    </citation>
    <scope>NUCLEOTIDE SEQUENCE</scope>
    <source>
        <strain evidence="3">N6</strain>
    </source>
</reference>
<dbReference type="Proteomes" id="UP000620104">
    <property type="component" value="Unassembled WGS sequence"/>
</dbReference>
<evidence type="ECO:0000256" key="2">
    <source>
        <dbReference type="SAM" id="MobiDB-lite"/>
    </source>
</evidence>
<dbReference type="Gene3D" id="3.30.420.40">
    <property type="match status" value="2"/>
</dbReference>
<protein>
    <recommendedName>
        <fullName evidence="5">Actin-related protein</fullName>
    </recommendedName>
</protein>
<proteinExistence type="inferred from homology"/>
<dbReference type="AlphaFoldDB" id="A0A8H3TQH7"/>
<name>A0A8H3TQH7_9TREE</name>
<evidence type="ECO:0000313" key="3">
    <source>
        <dbReference type="EMBL" id="GHJ84735.1"/>
    </source>
</evidence>
<feature type="region of interest" description="Disordered" evidence="2">
    <location>
        <begin position="40"/>
        <end position="65"/>
    </location>
</feature>
<accession>A0A8H3TQH7</accession>
<gene>
    <name evidence="3" type="ORF">NliqN6_1137</name>
</gene>
<dbReference type="OrthoDB" id="74201at2759"/>
<keyword evidence="4" id="KW-1185">Reference proteome</keyword>
<evidence type="ECO:0000313" key="4">
    <source>
        <dbReference type="Proteomes" id="UP000620104"/>
    </source>
</evidence>
<comment type="caution">
    <text evidence="3">The sequence shown here is derived from an EMBL/GenBank/DDBJ whole genome shotgun (WGS) entry which is preliminary data.</text>
</comment>
<sequence length="514" mass="55831">MSVPAMVVVDGRSIIAGRDLRTASNSSGVPAPAVSIKSRYGLRSTEGERVESSQTISHNEDQQRPLSSYLVGPALDDALTRDDSNSIEVFWPFEECAQQRDGNRDVEIDWRGREAILHHLFTYQLGQPPRENSTSLILVPPPTRSFVNSNALLAKYTQLAFESLNCPTFAVLPWPIASLFGVGAVTGMVVHIGSLSTEIAVVVESTVRTDVGGCVEVGREDCIRHLAALLSKEAALQQPIRAEIEGIKSSRTVDQVMRELAEAILDDEDHSKVVIPLAAGSKAADIGESGQQEEEEGVLNVAKILVSGDSKTIQQFKESKNKKGAAANAAAQVAAEKAANERAAQAAAEKAADVQTYRIASLDLEVKVGPVRHRACEPLYLAFDGLAFGSSRTVQEGMTLVMKNLEPSYRQTVWESIVFTGELAKFPSLSYAVTSHLNKYLLSNPERETEEQPNHYRILRMPEYYPEFKNTSTNVAPFLGVSVAAKAILNGQAVSKTDYNQFGPAAIYRGAALE</sequence>
<comment type="similarity">
    <text evidence="1">Belongs to the actin family.</text>
</comment>
<dbReference type="EMBL" id="BLZA01000009">
    <property type="protein sequence ID" value="GHJ84735.1"/>
    <property type="molecule type" value="Genomic_DNA"/>
</dbReference>
<dbReference type="Pfam" id="PF00022">
    <property type="entry name" value="Actin"/>
    <property type="match status" value="1"/>
</dbReference>
<dbReference type="SMART" id="SM00268">
    <property type="entry name" value="ACTIN"/>
    <property type="match status" value="1"/>
</dbReference>
<dbReference type="InterPro" id="IPR043129">
    <property type="entry name" value="ATPase_NBD"/>
</dbReference>
<organism evidence="3 4">
    <name type="scientific">Naganishia liquefaciens</name>
    <dbReference type="NCBI Taxonomy" id="104408"/>
    <lineage>
        <taxon>Eukaryota</taxon>
        <taxon>Fungi</taxon>
        <taxon>Dikarya</taxon>
        <taxon>Basidiomycota</taxon>
        <taxon>Agaricomycotina</taxon>
        <taxon>Tremellomycetes</taxon>
        <taxon>Filobasidiales</taxon>
        <taxon>Filobasidiaceae</taxon>
        <taxon>Naganishia</taxon>
    </lineage>
</organism>
<evidence type="ECO:0000256" key="1">
    <source>
        <dbReference type="RuleBase" id="RU000487"/>
    </source>
</evidence>